<keyword evidence="8" id="KW-1185">Reference proteome</keyword>
<feature type="transmembrane region" description="Helical" evidence="6">
    <location>
        <begin position="68"/>
        <end position="89"/>
    </location>
</feature>
<feature type="transmembrane region" description="Helical" evidence="6">
    <location>
        <begin position="146"/>
        <end position="166"/>
    </location>
</feature>
<proteinExistence type="predicted"/>
<comment type="caution">
    <text evidence="7">The sequence shown here is derived from an EMBL/GenBank/DDBJ whole genome shotgun (WGS) entry which is preliminary data.</text>
</comment>
<gene>
    <name evidence="7" type="primary">rhtB</name>
    <name evidence="7" type="ORF">CLLU_07480</name>
</gene>
<keyword evidence="4 6" id="KW-1133">Transmembrane helix</keyword>
<evidence type="ECO:0000313" key="7">
    <source>
        <dbReference type="EMBL" id="PRR86267.1"/>
    </source>
</evidence>
<dbReference type="PIRSF" id="PIRSF006324">
    <property type="entry name" value="LeuE"/>
    <property type="match status" value="1"/>
</dbReference>
<sequence length="204" mass="22578">MNTYTFFITSFIIILIPGTGVIYTISVGISKGKKASMIAAFSCTAGIVPHLCISIALSSLLVKMSSEAFTIMKLLGVLYLLYLGARMILSKTKLELENMKTEYSSVSIVRRGILINLLNPKLTLFFFSFLPQYINSNGEDYVIESLIYGLTFMLLTLVVFIGYGILAGTAKKLIIRSPKKMNLLEKFFGIIFVIFAVQLALSPL</sequence>
<dbReference type="InterPro" id="IPR001123">
    <property type="entry name" value="LeuE-type"/>
</dbReference>
<accession>A0A2T0BQW9</accession>
<dbReference type="Proteomes" id="UP000237798">
    <property type="component" value="Unassembled WGS sequence"/>
</dbReference>
<organism evidence="7 8">
    <name type="scientific">Clostridium luticellarii</name>
    <dbReference type="NCBI Taxonomy" id="1691940"/>
    <lineage>
        <taxon>Bacteria</taxon>
        <taxon>Bacillati</taxon>
        <taxon>Bacillota</taxon>
        <taxon>Clostridia</taxon>
        <taxon>Eubacteriales</taxon>
        <taxon>Clostridiaceae</taxon>
        <taxon>Clostridium</taxon>
    </lineage>
</organism>
<feature type="transmembrane region" description="Helical" evidence="6">
    <location>
        <begin position="6"/>
        <end position="25"/>
    </location>
</feature>
<evidence type="ECO:0000256" key="4">
    <source>
        <dbReference type="ARBA" id="ARBA00022989"/>
    </source>
</evidence>
<evidence type="ECO:0000256" key="6">
    <source>
        <dbReference type="SAM" id="Phobius"/>
    </source>
</evidence>
<comment type="subcellular location">
    <subcellularLocation>
        <location evidence="1">Cell membrane</location>
        <topology evidence="1">Multi-pass membrane protein</topology>
    </subcellularLocation>
</comment>
<evidence type="ECO:0000256" key="2">
    <source>
        <dbReference type="ARBA" id="ARBA00022475"/>
    </source>
</evidence>
<dbReference type="OrthoDB" id="198428at2"/>
<keyword evidence="5 6" id="KW-0472">Membrane</keyword>
<reference evidence="7 8" key="1">
    <citation type="submission" date="2018-03" db="EMBL/GenBank/DDBJ databases">
        <title>Genome sequence of Clostridium luticellarii DSM 29923.</title>
        <authorList>
            <person name="Poehlein A."/>
            <person name="Daniel R."/>
        </authorList>
    </citation>
    <scope>NUCLEOTIDE SEQUENCE [LARGE SCALE GENOMIC DNA]</scope>
    <source>
        <strain evidence="7 8">DSM 29923</strain>
    </source>
</reference>
<feature type="transmembrane region" description="Helical" evidence="6">
    <location>
        <begin position="37"/>
        <end position="62"/>
    </location>
</feature>
<evidence type="ECO:0000313" key="8">
    <source>
        <dbReference type="Proteomes" id="UP000237798"/>
    </source>
</evidence>
<dbReference type="RefSeq" id="WP_106008242.1">
    <property type="nucleotide sequence ID" value="NZ_JALCPJ010000054.1"/>
</dbReference>
<evidence type="ECO:0000256" key="3">
    <source>
        <dbReference type="ARBA" id="ARBA00022692"/>
    </source>
</evidence>
<dbReference type="EMBL" id="PVXP01000006">
    <property type="protein sequence ID" value="PRR86267.1"/>
    <property type="molecule type" value="Genomic_DNA"/>
</dbReference>
<name>A0A2T0BQW9_9CLOT</name>
<evidence type="ECO:0000256" key="5">
    <source>
        <dbReference type="ARBA" id="ARBA00023136"/>
    </source>
</evidence>
<dbReference type="AlphaFoldDB" id="A0A2T0BQW9"/>
<protein>
    <submittedName>
        <fullName evidence="7">Homoserine/homoserine lactone efflux protein</fullName>
    </submittedName>
</protein>
<evidence type="ECO:0000256" key="1">
    <source>
        <dbReference type="ARBA" id="ARBA00004651"/>
    </source>
</evidence>
<feature type="transmembrane region" description="Helical" evidence="6">
    <location>
        <begin position="113"/>
        <end position="134"/>
    </location>
</feature>
<dbReference type="GO" id="GO:0005886">
    <property type="term" value="C:plasma membrane"/>
    <property type="evidence" value="ECO:0007669"/>
    <property type="project" value="UniProtKB-SubCell"/>
</dbReference>
<dbReference type="Pfam" id="PF01810">
    <property type="entry name" value="LysE"/>
    <property type="match status" value="1"/>
</dbReference>
<feature type="transmembrane region" description="Helical" evidence="6">
    <location>
        <begin position="187"/>
        <end position="203"/>
    </location>
</feature>
<keyword evidence="2" id="KW-1003">Cell membrane</keyword>
<dbReference type="PANTHER" id="PTHR30086">
    <property type="entry name" value="ARGININE EXPORTER PROTEIN ARGO"/>
    <property type="match status" value="1"/>
</dbReference>
<dbReference type="PANTHER" id="PTHR30086:SF14">
    <property type="entry name" value="HOMOSERINE_HOMOSERINE LACTONE EFFLUX PROTEIN"/>
    <property type="match status" value="1"/>
</dbReference>
<dbReference type="GO" id="GO:0042970">
    <property type="term" value="F:homoserine transmembrane transporter activity"/>
    <property type="evidence" value="ECO:0007669"/>
    <property type="project" value="TreeGrafter"/>
</dbReference>
<keyword evidence="3 6" id="KW-0812">Transmembrane</keyword>